<sequence length="31" mass="3227">MLEAILGPVSNSLYVSGKTCHGSRSVFSSAK</sequence>
<evidence type="ECO:0000313" key="1">
    <source>
        <dbReference type="EMBL" id="AAG10068.1"/>
    </source>
</evidence>
<proteinExistence type="evidence at transcript level"/>
<dbReference type="EMBL" id="AF293366">
    <property type="protein sequence ID" value="AAG10068.1"/>
    <property type="molecule type" value="mRNA"/>
</dbReference>
<protein>
    <submittedName>
        <fullName evidence="1">Uncharacterized protein</fullName>
    </submittedName>
</protein>
<reference evidence="1" key="1">
    <citation type="submission" date="2000-08" db="EMBL/GenBank/DDBJ databases">
        <authorList>
            <person name="Ward C.L."/>
            <person name="Grigus S.R."/>
            <person name="Dessypris E.N."/>
        </authorList>
    </citation>
    <scope>NUCLEOTIDE SEQUENCE</scope>
</reference>
<accession>Q9HAZ8</accession>
<organism evidence="1">
    <name type="scientific">Homo sapiens</name>
    <name type="common">Human</name>
    <dbReference type="NCBI Taxonomy" id="9606"/>
    <lineage>
        <taxon>Eukaryota</taxon>
        <taxon>Metazoa</taxon>
        <taxon>Chordata</taxon>
        <taxon>Craniata</taxon>
        <taxon>Vertebrata</taxon>
        <taxon>Euteleostomi</taxon>
        <taxon>Mammalia</taxon>
        <taxon>Eutheria</taxon>
        <taxon>Euarchontoglires</taxon>
        <taxon>Primates</taxon>
        <taxon>Haplorrhini</taxon>
        <taxon>Catarrhini</taxon>
        <taxon>Hominidae</taxon>
        <taxon>Homo</taxon>
    </lineage>
</organism>
<dbReference type="AlphaFoldDB" id="Q9HAZ8"/>
<name>Q9HAZ8_HUMAN</name>